<dbReference type="AlphaFoldDB" id="A0A126QLT1"/>
<evidence type="ECO:0000313" key="3">
    <source>
        <dbReference type="EMBL" id="AMK10756.1"/>
    </source>
</evidence>
<keyword evidence="5" id="KW-1185">Reference proteome</keyword>
<evidence type="ECO:0000313" key="5">
    <source>
        <dbReference type="Proteomes" id="UP000055611"/>
    </source>
</evidence>
<dbReference type="Proteomes" id="UP000295506">
    <property type="component" value="Unassembled WGS sequence"/>
</dbReference>
<reference evidence="3 5" key="1">
    <citation type="journal article" date="2016" name="Front. Microbiol.">
        <title>Genome Sequence of the Piezophilic, Mesophilic Sulfate-Reducing Bacterium Desulfovibrio indicus J2T.</title>
        <authorList>
            <person name="Cao J."/>
            <person name="Maignien L."/>
            <person name="Shao Z."/>
            <person name="Alain K."/>
            <person name="Jebbar M."/>
        </authorList>
    </citation>
    <scope>NUCLEOTIDE SEQUENCE [LARGE SCALE GENOMIC DNA]</scope>
    <source>
        <strain evidence="3 5">J2</strain>
    </source>
</reference>
<feature type="region of interest" description="Disordered" evidence="1">
    <location>
        <begin position="174"/>
        <end position="209"/>
    </location>
</feature>
<feature type="signal peptide" evidence="2">
    <location>
        <begin position="1"/>
        <end position="24"/>
    </location>
</feature>
<organism evidence="4 6">
    <name type="scientific">Pseudodesulfovibrio indicus</name>
    <dbReference type="NCBI Taxonomy" id="1716143"/>
    <lineage>
        <taxon>Bacteria</taxon>
        <taxon>Pseudomonadati</taxon>
        <taxon>Thermodesulfobacteriota</taxon>
        <taxon>Desulfovibrionia</taxon>
        <taxon>Desulfovibrionales</taxon>
        <taxon>Desulfovibrionaceae</taxon>
    </lineage>
</organism>
<reference evidence="4 6" key="2">
    <citation type="submission" date="2019-03" db="EMBL/GenBank/DDBJ databases">
        <title>Genomic Encyclopedia of Type Strains, Phase IV (KMG-IV): sequencing the most valuable type-strain genomes for metagenomic binning, comparative biology and taxonomic classification.</title>
        <authorList>
            <person name="Goeker M."/>
        </authorList>
    </citation>
    <scope>NUCLEOTIDE SEQUENCE [LARGE SCALE GENOMIC DNA]</scope>
    <source>
        <strain evidence="4 6">DSM 101483</strain>
    </source>
</reference>
<name>A0A126QLT1_9BACT</name>
<gene>
    <name evidence="3" type="ORF">AWY79_06340</name>
    <name evidence="4" type="ORF">EDC59_101141</name>
</gene>
<evidence type="ECO:0000256" key="2">
    <source>
        <dbReference type="SAM" id="SignalP"/>
    </source>
</evidence>
<dbReference type="EMBL" id="CP014206">
    <property type="protein sequence ID" value="AMK10756.1"/>
    <property type="molecule type" value="Genomic_DNA"/>
</dbReference>
<dbReference type="RefSeq" id="WP_066801721.1">
    <property type="nucleotide sequence ID" value="NZ_CP014206.1"/>
</dbReference>
<accession>A0A126QLT1</accession>
<evidence type="ECO:0000313" key="4">
    <source>
        <dbReference type="EMBL" id="TDT91743.1"/>
    </source>
</evidence>
<protein>
    <submittedName>
        <fullName evidence="4">Uncharacterized protein</fullName>
    </submittedName>
</protein>
<sequence>MRRPFLSTAAAIAALLLAAGFAFGYGGGGGGGDIGGVGSTNLYGNTGTTGHGATVNNPAAYTPYCNGVTDRDSYMAERQRLDQEYEATQSAETLEQIQHGVFVSQLAWNENLQVTPGVRHLAFVLECMMAQGAIPPRHADTILGIYILNQVQNGNMPDPSQTPGAWELSAPAVKDEGTGSQQTATAPPAPAAPAAPASPPAPTTTPAQFQNDIHDHQSAQAAFQQYRDTHEHSEMSGLMVNFNDEEQVSLVISAIAWDETKDLDPATRKLAVVLESMIASGSITPRAAYAMLVIRTIGKNG</sequence>
<dbReference type="EMBL" id="SOBK01000001">
    <property type="protein sequence ID" value="TDT91743.1"/>
    <property type="molecule type" value="Genomic_DNA"/>
</dbReference>
<evidence type="ECO:0000256" key="1">
    <source>
        <dbReference type="SAM" id="MobiDB-lite"/>
    </source>
</evidence>
<feature type="chain" id="PRO_5043411001" evidence="2">
    <location>
        <begin position="25"/>
        <end position="301"/>
    </location>
</feature>
<evidence type="ECO:0000313" key="6">
    <source>
        <dbReference type="Proteomes" id="UP000295506"/>
    </source>
</evidence>
<feature type="compositionally biased region" description="Pro residues" evidence="1">
    <location>
        <begin position="187"/>
        <end position="203"/>
    </location>
</feature>
<dbReference type="Proteomes" id="UP000055611">
    <property type="component" value="Chromosome"/>
</dbReference>
<keyword evidence="2" id="KW-0732">Signal</keyword>
<proteinExistence type="predicted"/>
<dbReference type="KEGG" id="dej:AWY79_06340"/>